<dbReference type="PANTHER" id="PTHR17490:SF16">
    <property type="entry name" value="THREONYLCARBAMOYL-AMP SYNTHASE"/>
    <property type="match status" value="1"/>
</dbReference>
<evidence type="ECO:0000256" key="5">
    <source>
        <dbReference type="ARBA" id="ARBA00022490"/>
    </source>
</evidence>
<evidence type="ECO:0000256" key="14">
    <source>
        <dbReference type="PIRSR" id="PIRSR004930-1"/>
    </source>
</evidence>
<dbReference type="GO" id="GO:0005737">
    <property type="term" value="C:cytoplasm"/>
    <property type="evidence" value="ECO:0007669"/>
    <property type="project" value="UniProtKB-SubCell"/>
</dbReference>
<comment type="caution">
    <text evidence="16">The sequence shown here is derived from an EMBL/GenBank/DDBJ whole genome shotgun (WGS) entry which is preliminary data.</text>
</comment>
<evidence type="ECO:0000256" key="3">
    <source>
        <dbReference type="ARBA" id="ARBA00012584"/>
    </source>
</evidence>
<dbReference type="OrthoDB" id="39992at2157"/>
<dbReference type="GO" id="GO:0000049">
    <property type="term" value="F:tRNA binding"/>
    <property type="evidence" value="ECO:0007669"/>
    <property type="project" value="TreeGrafter"/>
</dbReference>
<evidence type="ECO:0000256" key="4">
    <source>
        <dbReference type="ARBA" id="ARBA00015492"/>
    </source>
</evidence>
<dbReference type="SUPFAM" id="SSF55821">
    <property type="entry name" value="YrdC/RibB"/>
    <property type="match status" value="1"/>
</dbReference>
<comment type="similarity">
    <text evidence="2 13">Belongs to the SUA5 family.</text>
</comment>
<comment type="catalytic activity">
    <reaction evidence="12 13">
        <text>L-threonine + hydrogencarbonate + ATP = L-threonylcarbamoyladenylate + diphosphate + H2O</text>
        <dbReference type="Rhea" id="RHEA:36407"/>
        <dbReference type="ChEBI" id="CHEBI:15377"/>
        <dbReference type="ChEBI" id="CHEBI:17544"/>
        <dbReference type="ChEBI" id="CHEBI:30616"/>
        <dbReference type="ChEBI" id="CHEBI:33019"/>
        <dbReference type="ChEBI" id="CHEBI:57926"/>
        <dbReference type="ChEBI" id="CHEBI:73682"/>
        <dbReference type="EC" id="2.7.7.87"/>
    </reaction>
</comment>
<evidence type="ECO:0000256" key="6">
    <source>
        <dbReference type="ARBA" id="ARBA00022679"/>
    </source>
</evidence>
<name>S2EJK3_9ARCH</name>
<comment type="function">
    <text evidence="13">Required for the formation of a threonylcarbamoyl group on adenosine at position 37 (t(6)A37) in tRNAs that read codons beginning with adenine.</text>
</comment>
<dbReference type="Proteomes" id="UP000014065">
    <property type="component" value="Unassembled WGS sequence"/>
</dbReference>
<evidence type="ECO:0000256" key="10">
    <source>
        <dbReference type="ARBA" id="ARBA00022840"/>
    </source>
</evidence>
<feature type="binding site" evidence="14">
    <location>
        <position position="37"/>
    </location>
    <ligand>
        <name>L-threonine</name>
        <dbReference type="ChEBI" id="CHEBI:57926"/>
    </ligand>
</feature>
<evidence type="ECO:0000256" key="11">
    <source>
        <dbReference type="ARBA" id="ARBA00029774"/>
    </source>
</evidence>
<dbReference type="NCBIfam" id="TIGR00057">
    <property type="entry name" value="L-threonylcarbamoyladenylate synthase"/>
    <property type="match status" value="1"/>
</dbReference>
<dbReference type="InterPro" id="IPR005145">
    <property type="entry name" value="Sua5_C"/>
</dbReference>
<dbReference type="InterPro" id="IPR050156">
    <property type="entry name" value="TC-AMP_synthase_SUA5"/>
</dbReference>
<proteinExistence type="inferred from homology"/>
<evidence type="ECO:0000256" key="13">
    <source>
        <dbReference type="PIRNR" id="PIRNR004930"/>
    </source>
</evidence>
<evidence type="ECO:0000259" key="15">
    <source>
        <dbReference type="PROSITE" id="PS51163"/>
    </source>
</evidence>
<dbReference type="EC" id="2.7.7.87" evidence="3 13"/>
<dbReference type="GO" id="GO:0061710">
    <property type="term" value="F:L-threonylcarbamoyladenylate synthase"/>
    <property type="evidence" value="ECO:0007669"/>
    <property type="project" value="UniProtKB-EC"/>
</dbReference>
<dbReference type="PATRIC" id="fig|859192.6.peg.1804"/>
<organism evidence="16 17">
    <name type="scientific">Candidatus Nitrosarchaeum limnium BG20</name>
    <dbReference type="NCBI Taxonomy" id="859192"/>
    <lineage>
        <taxon>Archaea</taxon>
        <taxon>Nitrososphaerota</taxon>
        <taxon>Nitrososphaeria</taxon>
        <taxon>Nitrosopumilales</taxon>
        <taxon>Nitrosopumilaceae</taxon>
        <taxon>Nitrosarchaeum</taxon>
    </lineage>
</organism>
<reference evidence="16 17" key="1">
    <citation type="journal article" date="2012" name="J. Bacteriol.">
        <title>Genome Sequence of "Candidatus Nitrosoarchaeum limnia" BG20, a Low-Salinity Ammonia-Oxidizing Archaeon from the San Francisco Bay Estuary.</title>
        <authorList>
            <person name="Mosier A.C."/>
            <person name="Allen E.E."/>
            <person name="Kim M."/>
            <person name="Ferriera S."/>
            <person name="Francis C.A."/>
        </authorList>
    </citation>
    <scope>NUCLEOTIDE SEQUENCE [LARGE SCALE GENOMIC DNA]</scope>
    <source>
        <strain evidence="16 17">BG20</strain>
    </source>
</reference>
<evidence type="ECO:0000256" key="9">
    <source>
        <dbReference type="ARBA" id="ARBA00022741"/>
    </source>
</evidence>
<evidence type="ECO:0000256" key="12">
    <source>
        <dbReference type="ARBA" id="ARBA00048366"/>
    </source>
</evidence>
<keyword evidence="7 13" id="KW-0819">tRNA processing</keyword>
<keyword evidence="8 13" id="KW-0548">Nucleotidyltransferase</keyword>
<dbReference type="PROSITE" id="PS51163">
    <property type="entry name" value="YRDC"/>
    <property type="match status" value="1"/>
</dbReference>
<dbReference type="GO" id="GO:0003725">
    <property type="term" value="F:double-stranded RNA binding"/>
    <property type="evidence" value="ECO:0007669"/>
    <property type="project" value="UniProtKB-UniRule"/>
</dbReference>
<keyword evidence="5 13" id="KW-0963">Cytoplasm</keyword>
<comment type="subcellular location">
    <subcellularLocation>
        <location evidence="1 13">Cytoplasm</location>
    </subcellularLocation>
</comment>
<keyword evidence="9 13" id="KW-0547">Nucleotide-binding</keyword>
<dbReference type="GO" id="GO:0005524">
    <property type="term" value="F:ATP binding"/>
    <property type="evidence" value="ECO:0007669"/>
    <property type="project" value="UniProtKB-UniRule"/>
</dbReference>
<evidence type="ECO:0000256" key="1">
    <source>
        <dbReference type="ARBA" id="ARBA00004496"/>
    </source>
</evidence>
<feature type="binding site" evidence="14">
    <location>
        <position position="123"/>
    </location>
    <ligand>
        <name>L-threonine</name>
        <dbReference type="ChEBI" id="CHEBI:57926"/>
    </ligand>
</feature>
<dbReference type="Gene3D" id="3.90.870.10">
    <property type="entry name" value="DHBP synthase"/>
    <property type="match status" value="1"/>
</dbReference>
<dbReference type="InterPro" id="IPR038385">
    <property type="entry name" value="Sua5/YwlC_C"/>
</dbReference>
<dbReference type="Pfam" id="PF03481">
    <property type="entry name" value="Sua5_C"/>
    <property type="match status" value="1"/>
</dbReference>
<evidence type="ECO:0000313" key="17">
    <source>
        <dbReference type="Proteomes" id="UP000014065"/>
    </source>
</evidence>
<feature type="binding site" evidence="14">
    <location>
        <position position="64"/>
    </location>
    <ligand>
        <name>ATP</name>
        <dbReference type="ChEBI" id="CHEBI:30616"/>
    </ligand>
</feature>
<dbReference type="PIRSF" id="PIRSF004930">
    <property type="entry name" value="Tln_factor_SUA5"/>
    <property type="match status" value="1"/>
</dbReference>
<feature type="binding site" evidence="14">
    <location>
        <position position="119"/>
    </location>
    <ligand>
        <name>ATP</name>
        <dbReference type="ChEBI" id="CHEBI:30616"/>
    </ligand>
</feature>
<feature type="binding site" evidence="14">
    <location>
        <position position="153"/>
    </location>
    <ligand>
        <name>ATP</name>
        <dbReference type="ChEBI" id="CHEBI:30616"/>
    </ligand>
</feature>
<dbReference type="Pfam" id="PF01300">
    <property type="entry name" value="Sua5_yciO_yrdC"/>
    <property type="match status" value="1"/>
</dbReference>
<keyword evidence="6 13" id="KW-0808">Transferase</keyword>
<keyword evidence="10 13" id="KW-0067">ATP-binding</keyword>
<dbReference type="PANTHER" id="PTHR17490">
    <property type="entry name" value="SUA5"/>
    <property type="match status" value="1"/>
</dbReference>
<feature type="binding site" evidence="14">
    <location>
        <position position="143"/>
    </location>
    <ligand>
        <name>L-threonine</name>
        <dbReference type="ChEBI" id="CHEBI:57926"/>
    </ligand>
</feature>
<evidence type="ECO:0000256" key="2">
    <source>
        <dbReference type="ARBA" id="ARBA00007663"/>
    </source>
</evidence>
<feature type="binding site" evidence="14">
    <location>
        <position position="183"/>
    </location>
    <ligand>
        <name>L-threonine</name>
        <dbReference type="ChEBI" id="CHEBI:57926"/>
    </ligand>
</feature>
<feature type="domain" description="YrdC-like" evidence="15">
    <location>
        <begin position="15"/>
        <end position="201"/>
    </location>
</feature>
<dbReference type="InterPro" id="IPR006070">
    <property type="entry name" value="Sua5-like_dom"/>
</dbReference>
<dbReference type="AlphaFoldDB" id="S2EJK3"/>
<evidence type="ECO:0000313" key="16">
    <source>
        <dbReference type="EMBL" id="EPA04897.1"/>
    </source>
</evidence>
<protein>
    <recommendedName>
        <fullName evidence="4 13">Threonylcarbamoyl-AMP synthase</fullName>
        <shortName evidence="13">TC-AMP synthase</shortName>
        <ecNumber evidence="3 13">2.7.7.87</ecNumber>
    </recommendedName>
    <alternativeName>
        <fullName evidence="11 13">L-threonylcarbamoyladenylate synthase</fullName>
    </alternativeName>
</protein>
<sequence length="346" mass="38369">MKTRVIAVNPKKPQIKKIDQCVSILRKGGLVAFPTETVYGLGADGLNPKAIKKIFQAKNRPSDNPLIFHISNKKDVKKYTKDIPATAEKLIEKFWPGPLTLILKKSSIIPKIATGGLNTIAIRMPSHKIALSLINSLGNPIVAPSANLFGKPSPTLAKHVLSDLDGKIDAVIDGRNSVIGIESTILDLTTKTPTILRPGKISYEELKNLLKKVKYHPSLLGKKSKLLKVKSPGMKYKHYSPNAKIILVEGSTKNTQKKIHELIKKFQQQKKLIGIINNKNIKKTPFVKFKFIGTTKNLIASNLYKSFRELDDQKVDVIIMREIDTSNLGFAIMNRLRKAASEIVSA</sequence>
<feature type="binding site" evidence="14">
    <location>
        <position position="239"/>
    </location>
    <ligand>
        <name>ATP</name>
        <dbReference type="ChEBI" id="CHEBI:30616"/>
    </ligand>
</feature>
<dbReference type="GO" id="GO:0008033">
    <property type="term" value="P:tRNA processing"/>
    <property type="evidence" value="ECO:0007669"/>
    <property type="project" value="UniProtKB-KW"/>
</dbReference>
<feature type="binding site" evidence="14">
    <location>
        <position position="197"/>
    </location>
    <ligand>
        <name>ATP</name>
        <dbReference type="ChEBI" id="CHEBI:30616"/>
    </ligand>
</feature>
<dbReference type="RefSeq" id="WP_010193959.1">
    <property type="nucleotide sequence ID" value="NZ_AHJG01000241.1"/>
</dbReference>
<feature type="binding site" evidence="14">
    <location>
        <position position="145"/>
    </location>
    <ligand>
        <name>ATP</name>
        <dbReference type="ChEBI" id="CHEBI:30616"/>
    </ligand>
</feature>
<gene>
    <name evidence="16" type="ORF">BG20_I1292</name>
</gene>
<accession>S2EJK3</accession>
<evidence type="ECO:0000256" key="8">
    <source>
        <dbReference type="ARBA" id="ARBA00022695"/>
    </source>
</evidence>
<feature type="binding site" evidence="14">
    <location>
        <position position="60"/>
    </location>
    <ligand>
        <name>ATP</name>
        <dbReference type="ChEBI" id="CHEBI:30616"/>
    </ligand>
</feature>
<feature type="binding site" evidence="14">
    <location>
        <position position="69"/>
    </location>
    <ligand>
        <name>L-threonine</name>
        <dbReference type="ChEBI" id="CHEBI:57926"/>
    </ligand>
</feature>
<keyword evidence="17" id="KW-1185">Reference proteome</keyword>
<evidence type="ECO:0000256" key="7">
    <source>
        <dbReference type="ARBA" id="ARBA00022694"/>
    </source>
</evidence>
<dbReference type="FunFam" id="3.90.870.10:FF:000009">
    <property type="entry name" value="Threonylcarbamoyl-AMP synthase, putative"/>
    <property type="match status" value="1"/>
</dbReference>
<dbReference type="InterPro" id="IPR010923">
    <property type="entry name" value="T(6)A37_SUA5"/>
</dbReference>
<dbReference type="EMBL" id="AHJG01000241">
    <property type="protein sequence ID" value="EPA04897.1"/>
    <property type="molecule type" value="Genomic_DNA"/>
</dbReference>
<dbReference type="Gene3D" id="3.40.50.11030">
    <property type="entry name" value="Threonylcarbamoyl-AMP synthase, C-terminal domain"/>
    <property type="match status" value="1"/>
</dbReference>
<dbReference type="GO" id="GO:0006450">
    <property type="term" value="P:regulation of translational fidelity"/>
    <property type="evidence" value="ECO:0007669"/>
    <property type="project" value="TreeGrafter"/>
</dbReference>
<dbReference type="InterPro" id="IPR017945">
    <property type="entry name" value="DHBP_synth_RibB-like_a/b_dom"/>
</dbReference>